<evidence type="ECO:0000313" key="2">
    <source>
        <dbReference type="EMBL" id="VEL36303.1"/>
    </source>
</evidence>
<keyword evidence="3" id="KW-1185">Reference proteome</keyword>
<dbReference type="AlphaFoldDB" id="A0A3S5ARZ5"/>
<accession>A0A3S5ARZ5</accession>
<protein>
    <submittedName>
        <fullName evidence="2">Uncharacterized protein</fullName>
    </submittedName>
</protein>
<dbReference type="EMBL" id="CAAALY010251896">
    <property type="protein sequence ID" value="VEL36303.1"/>
    <property type="molecule type" value="Genomic_DNA"/>
</dbReference>
<feature type="compositionally biased region" description="Polar residues" evidence="1">
    <location>
        <begin position="53"/>
        <end position="62"/>
    </location>
</feature>
<proteinExistence type="predicted"/>
<sequence length="146" mass="15717">MELPVISFHSDSSIDLYASVPGAPSAVGSANQSSNVSQRNSEPGNPHAPSSCPEETTVSSETHLAAPLDQRGLCKSASEPGLTNWEGRPLKQPRLSKEAIGFESLSDGEIVDDEEYSNIKDFIEDGDLVDDEDMDIVDDEMSNHII</sequence>
<evidence type="ECO:0000256" key="1">
    <source>
        <dbReference type="SAM" id="MobiDB-lite"/>
    </source>
</evidence>
<name>A0A3S5ARZ5_9PLAT</name>
<feature type="compositionally biased region" description="Polar residues" evidence="1">
    <location>
        <begin position="28"/>
        <end position="43"/>
    </location>
</feature>
<organism evidence="2 3">
    <name type="scientific">Protopolystoma xenopodis</name>
    <dbReference type="NCBI Taxonomy" id="117903"/>
    <lineage>
        <taxon>Eukaryota</taxon>
        <taxon>Metazoa</taxon>
        <taxon>Spiralia</taxon>
        <taxon>Lophotrochozoa</taxon>
        <taxon>Platyhelminthes</taxon>
        <taxon>Monogenea</taxon>
        <taxon>Polyopisthocotylea</taxon>
        <taxon>Polystomatidea</taxon>
        <taxon>Polystomatidae</taxon>
        <taxon>Protopolystoma</taxon>
    </lineage>
</organism>
<gene>
    <name evidence="2" type="ORF">PXEA_LOCUS29743</name>
</gene>
<reference evidence="2" key="1">
    <citation type="submission" date="2018-11" db="EMBL/GenBank/DDBJ databases">
        <authorList>
            <consortium name="Pathogen Informatics"/>
        </authorList>
    </citation>
    <scope>NUCLEOTIDE SEQUENCE</scope>
</reference>
<feature type="region of interest" description="Disordered" evidence="1">
    <location>
        <begin position="18"/>
        <end position="90"/>
    </location>
</feature>
<evidence type="ECO:0000313" key="3">
    <source>
        <dbReference type="Proteomes" id="UP000784294"/>
    </source>
</evidence>
<dbReference type="Proteomes" id="UP000784294">
    <property type="component" value="Unassembled WGS sequence"/>
</dbReference>
<comment type="caution">
    <text evidence="2">The sequence shown here is derived from an EMBL/GenBank/DDBJ whole genome shotgun (WGS) entry which is preliminary data.</text>
</comment>